<dbReference type="Pfam" id="PF00296">
    <property type="entry name" value="Bac_luciferase"/>
    <property type="match status" value="1"/>
</dbReference>
<dbReference type="InterPro" id="IPR036661">
    <property type="entry name" value="Luciferase-like_sf"/>
</dbReference>
<evidence type="ECO:0000313" key="3">
    <source>
        <dbReference type="EMBL" id="GHF20237.1"/>
    </source>
</evidence>
<dbReference type="GO" id="GO:0004497">
    <property type="term" value="F:monooxygenase activity"/>
    <property type="evidence" value="ECO:0007669"/>
    <property type="project" value="UniProtKB-KW"/>
</dbReference>
<name>A0A919AR18_9ACTN</name>
<proteinExistence type="predicted"/>
<evidence type="ECO:0000259" key="2">
    <source>
        <dbReference type="Pfam" id="PF00296"/>
    </source>
</evidence>
<dbReference type="NCBIfam" id="TIGR03558">
    <property type="entry name" value="oxido_grp_1"/>
    <property type="match status" value="1"/>
</dbReference>
<dbReference type="PANTHER" id="PTHR30137:SF6">
    <property type="entry name" value="LUCIFERASE-LIKE MONOOXYGENASE"/>
    <property type="match status" value="1"/>
</dbReference>
<comment type="similarity">
    <text evidence="1">To bacterial alkanal monooxygenase alpha and beta chains.</text>
</comment>
<keyword evidence="3" id="KW-0560">Oxidoreductase</keyword>
<dbReference type="EMBL" id="BNBC01000097">
    <property type="protein sequence ID" value="GHF20237.1"/>
    <property type="molecule type" value="Genomic_DNA"/>
</dbReference>
<gene>
    <name evidence="3" type="ORF">GCM10014715_88530</name>
</gene>
<keyword evidence="4" id="KW-1185">Reference proteome</keyword>
<dbReference type="GO" id="GO:0005829">
    <property type="term" value="C:cytosol"/>
    <property type="evidence" value="ECO:0007669"/>
    <property type="project" value="TreeGrafter"/>
</dbReference>
<dbReference type="Proteomes" id="UP000641386">
    <property type="component" value="Unassembled WGS sequence"/>
</dbReference>
<dbReference type="RefSeq" id="WP_189908356.1">
    <property type="nucleotide sequence ID" value="NZ_BNBC01000097.1"/>
</dbReference>
<evidence type="ECO:0000313" key="4">
    <source>
        <dbReference type="Proteomes" id="UP000641386"/>
    </source>
</evidence>
<dbReference type="Gene3D" id="3.20.20.30">
    <property type="entry name" value="Luciferase-like domain"/>
    <property type="match status" value="1"/>
</dbReference>
<dbReference type="GO" id="GO:0016705">
    <property type="term" value="F:oxidoreductase activity, acting on paired donors, with incorporation or reduction of molecular oxygen"/>
    <property type="evidence" value="ECO:0007669"/>
    <property type="project" value="InterPro"/>
</dbReference>
<dbReference type="InterPro" id="IPR011251">
    <property type="entry name" value="Luciferase-like_dom"/>
</dbReference>
<feature type="domain" description="Luciferase-like" evidence="2">
    <location>
        <begin position="3"/>
        <end position="308"/>
    </location>
</feature>
<accession>A0A919AR18</accession>
<dbReference type="InterPro" id="IPR050766">
    <property type="entry name" value="Bact_Lucif_Oxidored"/>
</dbReference>
<sequence>MRLSLVELAATAADQSQTDALESALATARHADRIGLHRVWFAEHHTTVGVSSHSPEILIAAASRETRRIRLGSGAVLLNHHSPLRVAESFHQLEAMAPDRVDLGLGRATAGPLIDLALQRDRRSEPADDFDAQVAEILAYYHGGFFADDHPLRQLRLPPTPANAPETWILGSSGSSAGLAAALGLGYAFSAFINPRSAAAALQAYRENFHPAAYGPEQPEAILSVNVAVADTDAEASRLAWPFRAFRQQLGRVGVAAAAPRLAEAERMLTDAQKEEPTVIVDDRWPLQLAGSPSTVRDELEKMISASGATEVMIHDLITEQEARLHSHALLAEALAVTS</sequence>
<reference evidence="3" key="2">
    <citation type="submission" date="2020-09" db="EMBL/GenBank/DDBJ databases">
        <authorList>
            <person name="Sun Q."/>
            <person name="Ohkuma M."/>
        </authorList>
    </citation>
    <scope>NUCLEOTIDE SEQUENCE</scope>
    <source>
        <strain evidence="3">JCM 3302</strain>
    </source>
</reference>
<organism evidence="3 4">
    <name type="scientific">Streptomyces spiralis</name>
    <dbReference type="NCBI Taxonomy" id="66376"/>
    <lineage>
        <taxon>Bacteria</taxon>
        <taxon>Bacillati</taxon>
        <taxon>Actinomycetota</taxon>
        <taxon>Actinomycetes</taxon>
        <taxon>Kitasatosporales</taxon>
        <taxon>Streptomycetaceae</taxon>
        <taxon>Streptomyces</taxon>
    </lineage>
</organism>
<dbReference type="PANTHER" id="PTHR30137">
    <property type="entry name" value="LUCIFERASE-LIKE MONOOXYGENASE"/>
    <property type="match status" value="1"/>
</dbReference>
<dbReference type="InterPro" id="IPR019949">
    <property type="entry name" value="CmoO-like"/>
</dbReference>
<reference evidence="3" key="1">
    <citation type="journal article" date="2014" name="Int. J. Syst. Evol. Microbiol.">
        <title>Complete genome sequence of Corynebacterium casei LMG S-19264T (=DSM 44701T), isolated from a smear-ripened cheese.</title>
        <authorList>
            <consortium name="US DOE Joint Genome Institute (JGI-PGF)"/>
            <person name="Walter F."/>
            <person name="Albersmeier A."/>
            <person name="Kalinowski J."/>
            <person name="Ruckert C."/>
        </authorList>
    </citation>
    <scope>NUCLEOTIDE SEQUENCE</scope>
    <source>
        <strain evidence="3">JCM 3302</strain>
    </source>
</reference>
<keyword evidence="3" id="KW-0503">Monooxygenase</keyword>
<dbReference type="AlphaFoldDB" id="A0A919AR18"/>
<evidence type="ECO:0000256" key="1">
    <source>
        <dbReference type="ARBA" id="ARBA00007789"/>
    </source>
</evidence>
<protein>
    <submittedName>
        <fullName evidence="3">Alkane monooxygenase</fullName>
    </submittedName>
</protein>
<comment type="caution">
    <text evidence="3">The sequence shown here is derived from an EMBL/GenBank/DDBJ whole genome shotgun (WGS) entry which is preliminary data.</text>
</comment>
<dbReference type="SUPFAM" id="SSF51679">
    <property type="entry name" value="Bacterial luciferase-like"/>
    <property type="match status" value="1"/>
</dbReference>